<feature type="region of interest" description="Disordered" evidence="1">
    <location>
        <begin position="1"/>
        <end position="89"/>
    </location>
</feature>
<dbReference type="EMBL" id="OOIL02000002">
    <property type="protein sequence ID" value="VFQ59137.1"/>
    <property type="molecule type" value="Genomic_DNA"/>
</dbReference>
<evidence type="ECO:0000313" key="2">
    <source>
        <dbReference type="EMBL" id="VFQ59137.1"/>
    </source>
</evidence>
<reference evidence="2 3" key="1">
    <citation type="submission" date="2018-04" db="EMBL/GenBank/DDBJ databases">
        <authorList>
            <person name="Vogel A."/>
        </authorList>
    </citation>
    <scope>NUCLEOTIDE SEQUENCE [LARGE SCALE GENOMIC DNA]</scope>
</reference>
<dbReference type="Proteomes" id="UP000595140">
    <property type="component" value="Unassembled WGS sequence"/>
</dbReference>
<accession>A0A484K736</accession>
<feature type="compositionally biased region" description="Basic and acidic residues" evidence="1">
    <location>
        <begin position="23"/>
        <end position="34"/>
    </location>
</feature>
<name>A0A484K736_9ASTE</name>
<gene>
    <name evidence="2" type="ORF">CCAM_LOCUS913</name>
</gene>
<protein>
    <submittedName>
        <fullName evidence="2">Uncharacterized protein</fullName>
    </submittedName>
</protein>
<organism evidence="2 3">
    <name type="scientific">Cuscuta campestris</name>
    <dbReference type="NCBI Taxonomy" id="132261"/>
    <lineage>
        <taxon>Eukaryota</taxon>
        <taxon>Viridiplantae</taxon>
        <taxon>Streptophyta</taxon>
        <taxon>Embryophyta</taxon>
        <taxon>Tracheophyta</taxon>
        <taxon>Spermatophyta</taxon>
        <taxon>Magnoliopsida</taxon>
        <taxon>eudicotyledons</taxon>
        <taxon>Gunneridae</taxon>
        <taxon>Pentapetalae</taxon>
        <taxon>asterids</taxon>
        <taxon>lamiids</taxon>
        <taxon>Solanales</taxon>
        <taxon>Convolvulaceae</taxon>
        <taxon>Cuscuteae</taxon>
        <taxon>Cuscuta</taxon>
        <taxon>Cuscuta subgen. Grammica</taxon>
        <taxon>Cuscuta sect. Cleistogrammica</taxon>
    </lineage>
</organism>
<evidence type="ECO:0000313" key="3">
    <source>
        <dbReference type="Proteomes" id="UP000595140"/>
    </source>
</evidence>
<proteinExistence type="predicted"/>
<keyword evidence="3" id="KW-1185">Reference proteome</keyword>
<dbReference type="AlphaFoldDB" id="A0A484K736"/>
<feature type="compositionally biased region" description="Low complexity" evidence="1">
    <location>
        <begin position="48"/>
        <end position="64"/>
    </location>
</feature>
<feature type="compositionally biased region" description="Basic residues" evidence="1">
    <location>
        <begin position="66"/>
        <end position="77"/>
    </location>
</feature>
<evidence type="ECO:0000256" key="1">
    <source>
        <dbReference type="SAM" id="MobiDB-lite"/>
    </source>
</evidence>
<feature type="compositionally biased region" description="Polar residues" evidence="1">
    <location>
        <begin position="79"/>
        <end position="89"/>
    </location>
</feature>
<sequence>MHQSPKYPPKVWNPSSLEQSSIRGHESFADRQDTKTGGSQALMPATASTYPSALLGSSSSPPILKYRAHNPRGHHCQNARGSLSRTTTA</sequence>
<feature type="compositionally biased region" description="Polar residues" evidence="1">
    <location>
        <begin position="13"/>
        <end position="22"/>
    </location>
</feature>